<dbReference type="GO" id="GO:0016020">
    <property type="term" value="C:membrane"/>
    <property type="evidence" value="ECO:0007669"/>
    <property type="project" value="TreeGrafter"/>
</dbReference>
<reference evidence="2 3" key="1">
    <citation type="submission" date="2020-08" db="EMBL/GenBank/DDBJ databases">
        <title>Plant Genome Project.</title>
        <authorList>
            <person name="Zhang R.-G."/>
        </authorList>
    </citation>
    <scope>NUCLEOTIDE SEQUENCE [LARGE SCALE GENOMIC DNA]</scope>
    <source>
        <tissue evidence="2">Rhizome</tissue>
    </source>
</reference>
<sequence length="163" mass="17762">MPPSADTVRTVFEIVGNVTSLVLFLSPVTLILIINGAGFLIELAYVLVLLSFSAGGAWFRSLAALVGEFVFAGSIAGLILEALHGDNRRLVAGVLCVVFATAMYAAPLSVMVIHTRSVEFMPLSLPMTWRWREMGSKEKEALEVNNWAIETSRPLDGLAQLYY</sequence>
<organism evidence="2 3">
    <name type="scientific">Zingiber officinale</name>
    <name type="common">Ginger</name>
    <name type="synonym">Amomum zingiber</name>
    <dbReference type="NCBI Taxonomy" id="94328"/>
    <lineage>
        <taxon>Eukaryota</taxon>
        <taxon>Viridiplantae</taxon>
        <taxon>Streptophyta</taxon>
        <taxon>Embryophyta</taxon>
        <taxon>Tracheophyta</taxon>
        <taxon>Spermatophyta</taxon>
        <taxon>Magnoliopsida</taxon>
        <taxon>Liliopsida</taxon>
        <taxon>Zingiberales</taxon>
        <taxon>Zingiberaceae</taxon>
        <taxon>Zingiber</taxon>
    </lineage>
</organism>
<keyword evidence="3" id="KW-1185">Reference proteome</keyword>
<keyword evidence="1" id="KW-0812">Transmembrane</keyword>
<protein>
    <submittedName>
        <fullName evidence="2">Uncharacterized protein</fullName>
    </submittedName>
</protein>
<dbReference type="PANTHER" id="PTHR10791:SF130">
    <property type="entry name" value="BIDIRECTIONAL SUGAR TRANSPORTER SWEET6-RELATED"/>
    <property type="match status" value="1"/>
</dbReference>
<comment type="caution">
    <text evidence="2">The sequence shown here is derived from an EMBL/GenBank/DDBJ whole genome shotgun (WGS) entry which is preliminary data.</text>
</comment>
<dbReference type="AlphaFoldDB" id="A0A8J5ETX0"/>
<dbReference type="EMBL" id="JACMSC010000021">
    <property type="protein sequence ID" value="KAG6471226.1"/>
    <property type="molecule type" value="Genomic_DNA"/>
</dbReference>
<feature type="transmembrane region" description="Helical" evidence="1">
    <location>
        <begin position="62"/>
        <end position="84"/>
    </location>
</feature>
<gene>
    <name evidence="2" type="ORF">ZIOFF_072334</name>
</gene>
<accession>A0A8J5ETX0</accession>
<feature type="transmembrane region" description="Helical" evidence="1">
    <location>
        <begin position="90"/>
        <end position="113"/>
    </location>
</feature>
<evidence type="ECO:0000313" key="2">
    <source>
        <dbReference type="EMBL" id="KAG6471226.1"/>
    </source>
</evidence>
<dbReference type="PANTHER" id="PTHR10791">
    <property type="entry name" value="RAG1-ACTIVATING PROTEIN 1"/>
    <property type="match status" value="1"/>
</dbReference>
<keyword evidence="1" id="KW-0472">Membrane</keyword>
<dbReference type="Proteomes" id="UP000734854">
    <property type="component" value="Unassembled WGS sequence"/>
</dbReference>
<feature type="transmembrane region" description="Helical" evidence="1">
    <location>
        <begin position="20"/>
        <end position="50"/>
    </location>
</feature>
<proteinExistence type="predicted"/>
<dbReference type="InterPro" id="IPR047664">
    <property type="entry name" value="SWEET"/>
</dbReference>
<evidence type="ECO:0000313" key="3">
    <source>
        <dbReference type="Proteomes" id="UP000734854"/>
    </source>
</evidence>
<evidence type="ECO:0000256" key="1">
    <source>
        <dbReference type="SAM" id="Phobius"/>
    </source>
</evidence>
<keyword evidence="1" id="KW-1133">Transmembrane helix</keyword>
<name>A0A8J5ETX0_ZINOF</name>
<dbReference type="GO" id="GO:0051119">
    <property type="term" value="F:sugar transmembrane transporter activity"/>
    <property type="evidence" value="ECO:0007669"/>
    <property type="project" value="InterPro"/>
</dbReference>